<protein>
    <submittedName>
        <fullName evidence="2">Uncharacterized protein</fullName>
    </submittedName>
</protein>
<name>A0A6P2QVM6_9BURK</name>
<accession>A0A6P2QVM6</accession>
<evidence type="ECO:0000313" key="2">
    <source>
        <dbReference type="EMBL" id="VWC27078.1"/>
    </source>
</evidence>
<organism evidence="2 3">
    <name type="scientific">Burkholderia paludis</name>
    <dbReference type="NCBI Taxonomy" id="1506587"/>
    <lineage>
        <taxon>Bacteria</taxon>
        <taxon>Pseudomonadati</taxon>
        <taxon>Pseudomonadota</taxon>
        <taxon>Betaproteobacteria</taxon>
        <taxon>Burkholderiales</taxon>
        <taxon>Burkholderiaceae</taxon>
        <taxon>Burkholderia</taxon>
        <taxon>Burkholderia cepacia complex</taxon>
    </lineage>
</organism>
<feature type="compositionally biased region" description="Basic and acidic residues" evidence="1">
    <location>
        <begin position="150"/>
        <end position="169"/>
    </location>
</feature>
<gene>
    <name evidence="2" type="ORF">BPA30113_06060</name>
</gene>
<dbReference type="AlphaFoldDB" id="A0A6P2QVM6"/>
<feature type="region of interest" description="Disordered" evidence="1">
    <location>
        <begin position="128"/>
        <end position="223"/>
    </location>
</feature>
<feature type="compositionally biased region" description="Basic residues" evidence="1">
    <location>
        <begin position="196"/>
        <end position="214"/>
    </location>
</feature>
<evidence type="ECO:0000256" key="1">
    <source>
        <dbReference type="SAM" id="MobiDB-lite"/>
    </source>
</evidence>
<evidence type="ECO:0000313" key="3">
    <source>
        <dbReference type="Proteomes" id="UP000494330"/>
    </source>
</evidence>
<reference evidence="2 3" key="1">
    <citation type="submission" date="2019-09" db="EMBL/GenBank/DDBJ databases">
        <authorList>
            <person name="Depoorter E."/>
        </authorList>
    </citation>
    <scope>NUCLEOTIDE SEQUENCE [LARGE SCALE GENOMIC DNA]</scope>
    <source>
        <strain evidence="2">LMG 30113</strain>
    </source>
</reference>
<dbReference type="Proteomes" id="UP000494330">
    <property type="component" value="Unassembled WGS sequence"/>
</dbReference>
<sequence>MGAQGQAAYLAYATNPALSHPDFNRRPRNHTGSADLAVTTIPGKRSRATRNRAITAGGEFHPALRTFAALGCRRNLPQSCRDCFWLRSSCTIAHANLDFAGWRLTRSMPHQLHPPINGALRQIQTAPKRDRLDASATGSWQAAARFRPRVPQDSRPDRSRFPWRDSVAREHRRIARRCLPSDHRAPAAGPEPMHPGRLRHGRREQRQRHHRPRQRGGPFAPQQ</sequence>
<dbReference type="EMBL" id="CABVQD010000030">
    <property type="protein sequence ID" value="VWC27078.1"/>
    <property type="molecule type" value="Genomic_DNA"/>
</dbReference>
<proteinExistence type="predicted"/>
<keyword evidence="3" id="KW-1185">Reference proteome</keyword>